<gene>
    <name evidence="1" type="ORF">HDU87_006649</name>
</gene>
<sequence>MRHEALLTEEERRDFNAYWNSRETPKKDAKEKKALKAFFAPTALYPAKGYSRPSSFPKYLSEDVFNGLPNRRQAEIAGYLNGYLPQSVDPSAFPNEHYESPAHYFISLALEAEEVGPAL</sequence>
<organism evidence="1 2">
    <name type="scientific">Geranomyces variabilis</name>
    <dbReference type="NCBI Taxonomy" id="109894"/>
    <lineage>
        <taxon>Eukaryota</taxon>
        <taxon>Fungi</taxon>
        <taxon>Fungi incertae sedis</taxon>
        <taxon>Chytridiomycota</taxon>
        <taxon>Chytridiomycota incertae sedis</taxon>
        <taxon>Chytridiomycetes</taxon>
        <taxon>Spizellomycetales</taxon>
        <taxon>Powellomycetaceae</taxon>
        <taxon>Geranomyces</taxon>
    </lineage>
</organism>
<proteinExistence type="predicted"/>
<name>A0AAD5XK70_9FUNG</name>
<dbReference type="Proteomes" id="UP001212152">
    <property type="component" value="Unassembled WGS sequence"/>
</dbReference>
<dbReference type="AlphaFoldDB" id="A0AAD5XK70"/>
<accession>A0AAD5XK70</accession>
<comment type="caution">
    <text evidence="1">The sequence shown here is derived from an EMBL/GenBank/DDBJ whole genome shotgun (WGS) entry which is preliminary data.</text>
</comment>
<evidence type="ECO:0000313" key="1">
    <source>
        <dbReference type="EMBL" id="KAJ3174857.1"/>
    </source>
</evidence>
<reference evidence="1" key="1">
    <citation type="submission" date="2020-05" db="EMBL/GenBank/DDBJ databases">
        <title>Phylogenomic resolution of chytrid fungi.</title>
        <authorList>
            <person name="Stajich J.E."/>
            <person name="Amses K."/>
            <person name="Simmons R."/>
            <person name="Seto K."/>
            <person name="Myers J."/>
            <person name="Bonds A."/>
            <person name="Quandt C.A."/>
            <person name="Barry K."/>
            <person name="Liu P."/>
            <person name="Grigoriev I."/>
            <person name="Longcore J.E."/>
            <person name="James T.Y."/>
        </authorList>
    </citation>
    <scope>NUCLEOTIDE SEQUENCE</scope>
    <source>
        <strain evidence="1">JEL0379</strain>
    </source>
</reference>
<evidence type="ECO:0000313" key="2">
    <source>
        <dbReference type="Proteomes" id="UP001212152"/>
    </source>
</evidence>
<dbReference type="EMBL" id="JADGJQ010000059">
    <property type="protein sequence ID" value="KAJ3174857.1"/>
    <property type="molecule type" value="Genomic_DNA"/>
</dbReference>
<keyword evidence="2" id="KW-1185">Reference proteome</keyword>
<protein>
    <submittedName>
        <fullName evidence="1">Uncharacterized protein</fullName>
    </submittedName>
</protein>